<reference evidence="2 3" key="1">
    <citation type="journal article" date="2021" name="Nat. Commun.">
        <title>Incipient diploidization of the medicinal plant Perilla within 10,000 years.</title>
        <authorList>
            <person name="Zhang Y."/>
            <person name="Shen Q."/>
            <person name="Leng L."/>
            <person name="Zhang D."/>
            <person name="Chen S."/>
            <person name="Shi Y."/>
            <person name="Ning Z."/>
            <person name="Chen S."/>
        </authorList>
    </citation>
    <scope>NUCLEOTIDE SEQUENCE [LARGE SCALE GENOMIC DNA]</scope>
    <source>
        <strain evidence="3">cv. PC099</strain>
    </source>
</reference>
<dbReference type="PANTHER" id="PTHR36396">
    <property type="entry name" value="MALTASE-GLUCOAMYLASE, INTESTINAL PROTEIN"/>
    <property type="match status" value="1"/>
</dbReference>
<dbReference type="Proteomes" id="UP001190926">
    <property type="component" value="Unassembled WGS sequence"/>
</dbReference>
<gene>
    <name evidence="2" type="ORF">C2S53_019269</name>
</gene>
<keyword evidence="1" id="KW-1133">Transmembrane helix</keyword>
<evidence type="ECO:0000313" key="3">
    <source>
        <dbReference type="Proteomes" id="UP001190926"/>
    </source>
</evidence>
<evidence type="ECO:0000256" key="1">
    <source>
        <dbReference type="SAM" id="Phobius"/>
    </source>
</evidence>
<dbReference type="EMBL" id="SDAM02000444">
    <property type="protein sequence ID" value="KAH6824251.1"/>
    <property type="molecule type" value="Genomic_DNA"/>
</dbReference>
<proteinExistence type="predicted"/>
<dbReference type="AlphaFoldDB" id="A0AAD4IZF1"/>
<keyword evidence="3" id="KW-1185">Reference proteome</keyword>
<organism evidence="2 3">
    <name type="scientific">Perilla frutescens var. hirtella</name>
    <name type="common">Perilla citriodora</name>
    <name type="synonym">Perilla setoyensis</name>
    <dbReference type="NCBI Taxonomy" id="608512"/>
    <lineage>
        <taxon>Eukaryota</taxon>
        <taxon>Viridiplantae</taxon>
        <taxon>Streptophyta</taxon>
        <taxon>Embryophyta</taxon>
        <taxon>Tracheophyta</taxon>
        <taxon>Spermatophyta</taxon>
        <taxon>Magnoliopsida</taxon>
        <taxon>eudicotyledons</taxon>
        <taxon>Gunneridae</taxon>
        <taxon>Pentapetalae</taxon>
        <taxon>asterids</taxon>
        <taxon>lamiids</taxon>
        <taxon>Lamiales</taxon>
        <taxon>Lamiaceae</taxon>
        <taxon>Nepetoideae</taxon>
        <taxon>Elsholtzieae</taxon>
        <taxon>Perilla</taxon>
    </lineage>
</organism>
<name>A0AAD4IZF1_PERFH</name>
<dbReference type="PANTHER" id="PTHR36396:SF1">
    <property type="entry name" value="MALTASE-GLUCOAMYLASE, INTESTINAL PROTEIN"/>
    <property type="match status" value="1"/>
</dbReference>
<keyword evidence="1" id="KW-0812">Transmembrane</keyword>
<accession>A0AAD4IZF1</accession>
<evidence type="ECO:0000313" key="2">
    <source>
        <dbReference type="EMBL" id="KAH6824251.1"/>
    </source>
</evidence>
<sequence length="171" mass="18693">MAEGKEDSEVKHSQQHLPFLEVLCKSSGKIRRFSAGTEVCFAVNLINKKLLSGGNCLLATHIEAVKEGDEEPVSFGPNSMLVDYGSDWKLQTVIESNGDKGQVHVGAERVPKAYAQGIDGSHPTTLKQSPVSFLYIGKILLAVLLLFVFGAVFTLFLENLPQFILYINPSL</sequence>
<keyword evidence="1" id="KW-0472">Membrane</keyword>
<protein>
    <submittedName>
        <fullName evidence="2">Uncharacterized protein</fullName>
    </submittedName>
</protein>
<feature type="transmembrane region" description="Helical" evidence="1">
    <location>
        <begin position="133"/>
        <end position="157"/>
    </location>
</feature>
<comment type="caution">
    <text evidence="2">The sequence shown here is derived from an EMBL/GenBank/DDBJ whole genome shotgun (WGS) entry which is preliminary data.</text>
</comment>